<gene>
    <name evidence="2" type="ORF">F8566_12960</name>
</gene>
<evidence type="ECO:0000259" key="1">
    <source>
        <dbReference type="Pfam" id="PF00144"/>
    </source>
</evidence>
<dbReference type="InterPro" id="IPR001466">
    <property type="entry name" value="Beta-lactam-related"/>
</dbReference>
<proteinExistence type="predicted"/>
<dbReference type="SUPFAM" id="SSF56601">
    <property type="entry name" value="beta-lactamase/transpeptidase-like"/>
    <property type="match status" value="1"/>
</dbReference>
<dbReference type="InterPro" id="IPR012338">
    <property type="entry name" value="Beta-lactam/transpept-like"/>
</dbReference>
<feature type="domain" description="Beta-lactamase-related" evidence="1">
    <location>
        <begin position="65"/>
        <end position="370"/>
    </location>
</feature>
<evidence type="ECO:0000313" key="3">
    <source>
        <dbReference type="Proteomes" id="UP000468735"/>
    </source>
</evidence>
<reference evidence="2 3" key="1">
    <citation type="submission" date="2019-09" db="EMBL/GenBank/DDBJ databases">
        <title>Actinomadura physcomitrii sp. nov., a novel actinomycete isolated from moss [Physcomitrium sphaericum (Ludw) Fuernr].</title>
        <authorList>
            <person name="Zhuang X."/>
            <person name="Liu C."/>
        </authorList>
    </citation>
    <scope>NUCLEOTIDE SEQUENCE [LARGE SCALE GENOMIC DNA]</scope>
    <source>
        <strain evidence="2 3">HMC1</strain>
    </source>
</reference>
<name>A0A6H9Z4S2_9ACTN</name>
<evidence type="ECO:0000313" key="2">
    <source>
        <dbReference type="EMBL" id="KAB2349659.1"/>
    </source>
</evidence>
<dbReference type="EMBL" id="WBMT01000005">
    <property type="protein sequence ID" value="KAB2349659.1"/>
    <property type="molecule type" value="Genomic_DNA"/>
</dbReference>
<dbReference type="InterPro" id="IPR052907">
    <property type="entry name" value="Beta-lactamase/esterase"/>
</dbReference>
<dbReference type="Proteomes" id="UP000468735">
    <property type="component" value="Unassembled WGS sequence"/>
</dbReference>
<dbReference type="PANTHER" id="PTHR43319:SF3">
    <property type="entry name" value="BETA-LACTAMASE-RELATED DOMAIN-CONTAINING PROTEIN"/>
    <property type="match status" value="1"/>
</dbReference>
<accession>A0A6H9Z4S2</accession>
<dbReference type="PANTHER" id="PTHR43319">
    <property type="entry name" value="BETA-LACTAMASE-RELATED"/>
    <property type="match status" value="1"/>
</dbReference>
<keyword evidence="3" id="KW-1185">Reference proteome</keyword>
<dbReference type="Gene3D" id="3.40.710.10">
    <property type="entry name" value="DD-peptidase/beta-lactamase superfamily"/>
    <property type="match status" value="1"/>
</dbReference>
<dbReference type="OrthoDB" id="9809635at2"/>
<protein>
    <submittedName>
        <fullName evidence="2">Beta-lactamase family protein</fullName>
    </submittedName>
</protein>
<organism evidence="2 3">
    <name type="scientific">Actinomadura rudentiformis</name>
    <dbReference type="NCBI Taxonomy" id="359158"/>
    <lineage>
        <taxon>Bacteria</taxon>
        <taxon>Bacillati</taxon>
        <taxon>Actinomycetota</taxon>
        <taxon>Actinomycetes</taxon>
        <taxon>Streptosporangiales</taxon>
        <taxon>Thermomonosporaceae</taxon>
        <taxon>Actinomadura</taxon>
    </lineage>
</organism>
<comment type="caution">
    <text evidence="2">The sequence shown here is derived from an EMBL/GenBank/DDBJ whole genome shotgun (WGS) entry which is preliminary data.</text>
</comment>
<sequence>MLRTHSRSLRQSASARNVCGHPENEWLGRLAAGTLRPVAQIQGSCDGRFSKVAEALAASLDAEDVGASAAVHMDGEPVVDIWGGYVDTAAGIPWERDTITSVWSTTKTMTALCALILADRGELDLDAPVARYWPEFAAAGKQDVRVRHLLGHTAGLPTWDKPVTAADLYDSQAVTGLLAAQAPQWEPGTEAGYHSITFGFLVGEVVRRVTGRGLGAFFAEEVAGPLGADFHIGLPAEHDHRVAPLIADPQGDKPEGFPVGVSDANTSAWRRAGIPAIGGFGNARSVGAVQSVLASGGARLLSEAGCERVFEEQYSGEDRILGIPVRWGMGYRIENHTCSWGGWGGSLVLVDFDHRMTVSYVMNQVLWDGGYDRALSIVLAAYDAII</sequence>
<dbReference type="AlphaFoldDB" id="A0A6H9Z4S2"/>
<dbReference type="Pfam" id="PF00144">
    <property type="entry name" value="Beta-lactamase"/>
    <property type="match status" value="1"/>
</dbReference>